<dbReference type="SUPFAM" id="SSF50494">
    <property type="entry name" value="Trypsin-like serine proteases"/>
    <property type="match status" value="1"/>
</dbReference>
<dbReference type="STRING" id="55952.BU52_06955"/>
<organism evidence="3 4">
    <name type="scientific">Streptomyces toyocaensis</name>
    <dbReference type="NCBI Taxonomy" id="55952"/>
    <lineage>
        <taxon>Bacteria</taxon>
        <taxon>Bacillati</taxon>
        <taxon>Actinomycetota</taxon>
        <taxon>Actinomycetes</taxon>
        <taxon>Kitasatosporales</taxon>
        <taxon>Streptomycetaceae</taxon>
        <taxon>Streptomyces</taxon>
    </lineage>
</organism>
<keyword evidence="4" id="KW-1185">Reference proteome</keyword>
<evidence type="ECO:0000259" key="1">
    <source>
        <dbReference type="Pfam" id="PF19916"/>
    </source>
</evidence>
<accession>A0A081XX89</accession>
<dbReference type="EMBL" id="JFCB01000003">
    <property type="protein sequence ID" value="KES08162.1"/>
    <property type="molecule type" value="Genomic_DNA"/>
</dbReference>
<evidence type="ECO:0000259" key="2">
    <source>
        <dbReference type="Pfam" id="PF20028"/>
    </source>
</evidence>
<dbReference type="OrthoDB" id="3307525at2"/>
<dbReference type="Pfam" id="PF19916">
    <property type="entry name" value="VMAP-M0"/>
    <property type="match status" value="1"/>
</dbReference>
<dbReference type="Gene3D" id="2.40.10.120">
    <property type="match status" value="1"/>
</dbReference>
<gene>
    <name evidence="3" type="ORF">BU52_06955</name>
</gene>
<dbReference type="eggNOG" id="COG0265">
    <property type="taxonomic scope" value="Bacteria"/>
</dbReference>
<dbReference type="InterPro" id="IPR045450">
    <property type="entry name" value="VMAP_C"/>
</dbReference>
<evidence type="ECO:0008006" key="5">
    <source>
        <dbReference type="Google" id="ProtNLM"/>
    </source>
</evidence>
<protein>
    <recommendedName>
        <fullName evidence="5">Serine protease</fullName>
    </recommendedName>
</protein>
<dbReference type="InterPro" id="IPR009003">
    <property type="entry name" value="Peptidase_S1_PA"/>
</dbReference>
<name>A0A081XX89_STRTO</name>
<evidence type="ECO:0000313" key="4">
    <source>
        <dbReference type="Proteomes" id="UP000028341"/>
    </source>
</evidence>
<proteinExistence type="predicted"/>
<evidence type="ECO:0000313" key="3">
    <source>
        <dbReference type="EMBL" id="KES08162.1"/>
    </source>
</evidence>
<dbReference type="AlphaFoldDB" id="A0A081XX89"/>
<dbReference type="Proteomes" id="UP000028341">
    <property type="component" value="Unassembled WGS sequence"/>
</dbReference>
<reference evidence="3 4" key="1">
    <citation type="submission" date="2014-02" db="EMBL/GenBank/DDBJ databases">
        <title>The genome announcement of Streptomyces toyocaensis NRRL15009.</title>
        <authorList>
            <person name="Hong H.-J."/>
            <person name="Kwun M.J."/>
        </authorList>
    </citation>
    <scope>NUCLEOTIDE SEQUENCE [LARGE SCALE GENOMIC DNA]</scope>
    <source>
        <strain evidence="3 4">NRRL 15009</strain>
    </source>
</reference>
<dbReference type="Pfam" id="PF20028">
    <property type="entry name" value="VMAP-C"/>
    <property type="match status" value="1"/>
</dbReference>
<feature type="domain" description="vWA-MoxR associated protein C-terminal" evidence="2">
    <location>
        <begin position="480"/>
        <end position="699"/>
    </location>
</feature>
<feature type="domain" description="vWA-MoxR associated protein middle region 0" evidence="1">
    <location>
        <begin position="341"/>
        <end position="446"/>
    </location>
</feature>
<dbReference type="Pfam" id="PF13365">
    <property type="entry name" value="Trypsin_2"/>
    <property type="match status" value="1"/>
</dbReference>
<comment type="caution">
    <text evidence="3">The sequence shown here is derived from an EMBL/GenBank/DDBJ whole genome shotgun (WGS) entry which is preliminary data.</text>
</comment>
<dbReference type="InterPro" id="IPR045555">
    <property type="entry name" value="VMAP-M0"/>
</dbReference>
<dbReference type="RefSeq" id="WP_037929653.1">
    <property type="nucleotide sequence ID" value="NZ_JBFADL010000001.1"/>
</dbReference>
<sequence>MGWFGTAGDGAVDPSRHVVSVRRSEGGKTVGAGFVLGADTVLTCAHVVNAALDRPMLEPRAPGPDEVTVEVRDEMGAGHRYSARVAHWIAPRARDGGTVRPDDDEWLGDLAVLRVDGPPGGLLAGPRLVDMEVGQEVEAWHGTGGAATYARLTVHGLDRFRAYLDGAATGMAVGPGYSGGPLWCRAEKAVAGLVVAHFMPPRDRATGARLPYSPQHLVRRSWAVPWQRVADELRPLGVLGGEAPELLDTDDHAFLLLTEAIEDVFPSASSRVTGAQRLARACGVAPGSAVTPPTPEEFAAFLLTHPRALAALAGHLRRDAPRDADRILAAGGLSRTPRLLSPQEYAALRGHLKTMEPDVLARFPEAVRAALPHLAAFPCGDTTESLLDHLEGLPGDGHAGSAGPRVPALLRVMEYVGALCPGSRRAELRLWADGVARRLGIARAAIGERRSDAQEWARSLRHRTARVRLLVQVTRAGQGRHRLRIWCDEGSGPRQVSTDSVRSYSASDAAREVLRVLDSLTPPADDERPPLLEVLVDRTGLNLPVDEWTARDPDALVPGVLGVEFPLVVHCPELLRRHGRFMAHWRSRWNRLDSGKTFVVSEPMDRETIYSSLVNQLDTVRVCVDVPPGPRDGIVQTCLALGIPVVVWDRGRDGASHTVRYVADLATRELPDGVRDYRANAKASPPDFPGRPVLAWADADRTVPRLHLTEPQESA</sequence>